<dbReference type="PROSITE" id="PS00372">
    <property type="entry name" value="PTS_EIIA_TYPE_2_HIS"/>
    <property type="match status" value="1"/>
</dbReference>
<comment type="caution">
    <text evidence="7">The sequence shown here is derived from an EMBL/GenBank/DDBJ whole genome shotgun (WGS) entry which is preliminary data.</text>
</comment>
<dbReference type="PATRIC" id="fig|1423816.3.peg.2867"/>
<evidence type="ECO:0000256" key="4">
    <source>
        <dbReference type="ARBA" id="ARBA00022679"/>
    </source>
</evidence>
<dbReference type="PANTHER" id="PTHR47738">
    <property type="entry name" value="PTS SYSTEM FRUCTOSE-LIKE EIIA COMPONENT-RELATED"/>
    <property type="match status" value="1"/>
</dbReference>
<dbReference type="InterPro" id="IPR016152">
    <property type="entry name" value="PTrfase/Anion_transptr"/>
</dbReference>
<evidence type="ECO:0000256" key="1">
    <source>
        <dbReference type="ARBA" id="ARBA00022448"/>
    </source>
</evidence>
<keyword evidence="4" id="KW-0808">Transferase</keyword>
<evidence type="ECO:0000256" key="3">
    <source>
        <dbReference type="ARBA" id="ARBA00022597"/>
    </source>
</evidence>
<evidence type="ECO:0000256" key="5">
    <source>
        <dbReference type="ARBA" id="ARBA00022683"/>
    </source>
</evidence>
<accession>A0A0R1ESU9</accession>
<proteinExistence type="predicted"/>
<dbReference type="PANTHER" id="PTHR47738:SF2">
    <property type="entry name" value="PTS SYSTEM FRUCTOSE-LIKE EIIA COMPONENT"/>
    <property type="match status" value="1"/>
</dbReference>
<dbReference type="eggNOG" id="COG1762">
    <property type="taxonomic scope" value="Bacteria"/>
</dbReference>
<sequence>MFIKERTDLNEVNVTTDVHTDVAVPAEKHAALGTIATILSTNRPISADELRDNLIAREDESSTGFGNGVAIPHAKVNGLTEPFVGVVTFKQPVAWDSLDGQPVSIAIVLVMPDQNGADKLHLKMLSKLARKLMDDDFIKALKDAQHDGSQMTKVLDRVL</sequence>
<evidence type="ECO:0000259" key="6">
    <source>
        <dbReference type="PROSITE" id="PS51094"/>
    </source>
</evidence>
<dbReference type="GO" id="GO:0016020">
    <property type="term" value="C:membrane"/>
    <property type="evidence" value="ECO:0007669"/>
    <property type="project" value="InterPro"/>
</dbReference>
<keyword evidence="5" id="KW-0598">Phosphotransferase system</keyword>
<dbReference type="InterPro" id="IPR002178">
    <property type="entry name" value="PTS_EIIA_type-2_dom"/>
</dbReference>
<dbReference type="SUPFAM" id="SSF55804">
    <property type="entry name" value="Phoshotransferase/anion transport protein"/>
    <property type="match status" value="1"/>
</dbReference>
<dbReference type="NCBIfam" id="TIGR00848">
    <property type="entry name" value="fruA"/>
    <property type="match status" value="1"/>
</dbReference>
<dbReference type="Proteomes" id="UP000051984">
    <property type="component" value="Unassembled WGS sequence"/>
</dbReference>
<dbReference type="PROSITE" id="PS51094">
    <property type="entry name" value="PTS_EIIA_TYPE_2"/>
    <property type="match status" value="1"/>
</dbReference>
<protein>
    <submittedName>
        <fullName evidence="7">PTS system transporter subunit IIA</fullName>
    </submittedName>
</protein>
<dbReference type="Pfam" id="PF00359">
    <property type="entry name" value="PTS_EIIA_2"/>
    <property type="match status" value="1"/>
</dbReference>
<reference evidence="7 8" key="1">
    <citation type="journal article" date="2015" name="Genome Announc.">
        <title>Expanding the biotechnology potential of lactobacilli through comparative genomics of 213 strains and associated genera.</title>
        <authorList>
            <person name="Sun Z."/>
            <person name="Harris H.M."/>
            <person name="McCann A."/>
            <person name="Guo C."/>
            <person name="Argimon S."/>
            <person name="Zhang W."/>
            <person name="Yang X."/>
            <person name="Jeffery I.B."/>
            <person name="Cooney J.C."/>
            <person name="Kagawa T.F."/>
            <person name="Liu W."/>
            <person name="Song Y."/>
            <person name="Salvetti E."/>
            <person name="Wrobel A."/>
            <person name="Rasinkangas P."/>
            <person name="Parkhill J."/>
            <person name="Rea M.C."/>
            <person name="O'Sullivan O."/>
            <person name="Ritari J."/>
            <person name="Douillard F.P."/>
            <person name="Paul Ross R."/>
            <person name="Yang R."/>
            <person name="Briner A.E."/>
            <person name="Felis G.E."/>
            <person name="de Vos W.M."/>
            <person name="Barrangou R."/>
            <person name="Klaenhammer T.R."/>
            <person name="Caufield P.W."/>
            <person name="Cui Y."/>
            <person name="Zhang H."/>
            <person name="O'Toole P.W."/>
        </authorList>
    </citation>
    <scope>NUCLEOTIDE SEQUENCE [LARGE SCALE GENOMIC DNA]</scope>
    <source>
        <strain evidence="7 8">DSM 20178</strain>
    </source>
</reference>
<keyword evidence="3" id="KW-0762">Sugar transport</keyword>
<dbReference type="Gene3D" id="3.40.930.10">
    <property type="entry name" value="Mannitol-specific EII, Chain A"/>
    <property type="match status" value="1"/>
</dbReference>
<keyword evidence="2" id="KW-0597">Phosphoprotein</keyword>
<dbReference type="CDD" id="cd00211">
    <property type="entry name" value="PTS_IIA_fru"/>
    <property type="match status" value="1"/>
</dbReference>
<dbReference type="InterPro" id="IPR004715">
    <property type="entry name" value="PTS_IIA_fruc"/>
</dbReference>
<dbReference type="GO" id="GO:0009401">
    <property type="term" value="P:phosphoenolpyruvate-dependent sugar phosphotransferase system"/>
    <property type="evidence" value="ECO:0007669"/>
    <property type="project" value="UniProtKB-KW"/>
</dbReference>
<dbReference type="InterPro" id="IPR051541">
    <property type="entry name" value="PTS_SugarTrans_NitroReg"/>
</dbReference>
<gene>
    <name evidence="7" type="ORF">FD51_GL002755</name>
</gene>
<dbReference type="GO" id="GO:0008982">
    <property type="term" value="F:protein-N(PI)-phosphohistidine-sugar phosphotransferase activity"/>
    <property type="evidence" value="ECO:0007669"/>
    <property type="project" value="InterPro"/>
</dbReference>
<name>A0A0R1ESU9_LACZE</name>
<evidence type="ECO:0000256" key="2">
    <source>
        <dbReference type="ARBA" id="ARBA00022553"/>
    </source>
</evidence>
<evidence type="ECO:0000313" key="7">
    <source>
        <dbReference type="EMBL" id="KRK12408.1"/>
    </source>
</evidence>
<organism evidence="7 8">
    <name type="scientific">Lacticaseibacillus zeae DSM 20178 = KCTC 3804</name>
    <dbReference type="NCBI Taxonomy" id="1423816"/>
    <lineage>
        <taxon>Bacteria</taxon>
        <taxon>Bacillati</taxon>
        <taxon>Bacillota</taxon>
        <taxon>Bacilli</taxon>
        <taxon>Lactobacillales</taxon>
        <taxon>Lactobacillaceae</taxon>
        <taxon>Lacticaseibacillus</taxon>
    </lineage>
</organism>
<dbReference type="AlphaFoldDB" id="A0A0R1ESU9"/>
<feature type="domain" description="PTS EIIA type-2" evidence="6">
    <location>
        <begin position="11"/>
        <end position="158"/>
    </location>
</feature>
<keyword evidence="1" id="KW-0813">Transport</keyword>
<dbReference type="EMBL" id="AZCT01000007">
    <property type="protein sequence ID" value="KRK12408.1"/>
    <property type="molecule type" value="Genomic_DNA"/>
</dbReference>
<evidence type="ECO:0000313" key="8">
    <source>
        <dbReference type="Proteomes" id="UP000051984"/>
    </source>
</evidence>